<sequence length="143" mass="17140">MKKKYLKIVTSKSFQILLAIKLKESFECKPEYEIQLDFILRFAQKNQPPSKNILRQAQREGAIPQKFRQIKRIKIFLTQEIYLDSNKSIFKLLYSYLINRRGCASNEFMNAKLNYLVPKILMNYQASLTQKQYLIFRHGYFRS</sequence>
<keyword evidence="2" id="KW-1185">Reference proteome</keyword>
<proteinExistence type="predicted"/>
<evidence type="ECO:0000313" key="2">
    <source>
        <dbReference type="Proteomes" id="UP000692954"/>
    </source>
</evidence>
<gene>
    <name evidence="1" type="ORF">PSON_ATCC_30995.1.T0830084</name>
</gene>
<dbReference type="EMBL" id="CAJJDN010000083">
    <property type="protein sequence ID" value="CAD8104916.1"/>
    <property type="molecule type" value="Genomic_DNA"/>
</dbReference>
<protein>
    <submittedName>
        <fullName evidence="1">Uncharacterized protein</fullName>
    </submittedName>
</protein>
<accession>A0A8S1PPE5</accession>
<evidence type="ECO:0000313" key="1">
    <source>
        <dbReference type="EMBL" id="CAD8104916.1"/>
    </source>
</evidence>
<dbReference type="Proteomes" id="UP000692954">
    <property type="component" value="Unassembled WGS sequence"/>
</dbReference>
<name>A0A8S1PPE5_9CILI</name>
<comment type="caution">
    <text evidence="1">The sequence shown here is derived from an EMBL/GenBank/DDBJ whole genome shotgun (WGS) entry which is preliminary data.</text>
</comment>
<organism evidence="1 2">
    <name type="scientific">Paramecium sonneborni</name>
    <dbReference type="NCBI Taxonomy" id="65129"/>
    <lineage>
        <taxon>Eukaryota</taxon>
        <taxon>Sar</taxon>
        <taxon>Alveolata</taxon>
        <taxon>Ciliophora</taxon>
        <taxon>Intramacronucleata</taxon>
        <taxon>Oligohymenophorea</taxon>
        <taxon>Peniculida</taxon>
        <taxon>Parameciidae</taxon>
        <taxon>Paramecium</taxon>
    </lineage>
</organism>
<dbReference type="AlphaFoldDB" id="A0A8S1PPE5"/>
<reference evidence="1" key="1">
    <citation type="submission" date="2021-01" db="EMBL/GenBank/DDBJ databases">
        <authorList>
            <consortium name="Genoscope - CEA"/>
            <person name="William W."/>
        </authorList>
    </citation>
    <scope>NUCLEOTIDE SEQUENCE</scope>
</reference>